<reference evidence="1 2" key="1">
    <citation type="submission" date="2019-03" db="EMBL/GenBank/DDBJ databases">
        <title>Genomic Encyclopedia of Archaeal and Bacterial Type Strains, Phase II (KMG-II): from individual species to whole genera.</title>
        <authorList>
            <person name="Goeker M."/>
        </authorList>
    </citation>
    <scope>NUCLEOTIDE SEQUENCE [LARGE SCALE GENOMIC DNA]</scope>
    <source>
        <strain evidence="1 2">DSM 24782</strain>
    </source>
</reference>
<dbReference type="AlphaFoldDB" id="A0A4R7FS25"/>
<organism evidence="1 2">
    <name type="scientific">Amnibacterium kyonggiense</name>
    <dbReference type="NCBI Taxonomy" id="595671"/>
    <lineage>
        <taxon>Bacteria</taxon>
        <taxon>Bacillati</taxon>
        <taxon>Actinomycetota</taxon>
        <taxon>Actinomycetes</taxon>
        <taxon>Micrococcales</taxon>
        <taxon>Microbacteriaceae</taxon>
        <taxon>Amnibacterium</taxon>
    </lineage>
</organism>
<comment type="caution">
    <text evidence="1">The sequence shown here is derived from an EMBL/GenBank/DDBJ whole genome shotgun (WGS) entry which is preliminary data.</text>
</comment>
<sequence length="68" mass="7525">MNRFASSFDELLALVDRLAARLPQVPRLRILDVVEAEWVRLGASAEPYLAHLVGAAALSRLRADPWAV</sequence>
<keyword evidence="2" id="KW-1185">Reference proteome</keyword>
<evidence type="ECO:0000313" key="1">
    <source>
        <dbReference type="EMBL" id="TDS80623.1"/>
    </source>
</evidence>
<protein>
    <submittedName>
        <fullName evidence="1">Uncharacterized protein</fullName>
    </submittedName>
</protein>
<accession>A0A4R7FS25</accession>
<gene>
    <name evidence="1" type="ORF">CLV52_1189</name>
</gene>
<dbReference type="OrthoDB" id="9955623at2"/>
<dbReference type="Proteomes" id="UP000295344">
    <property type="component" value="Unassembled WGS sequence"/>
</dbReference>
<dbReference type="RefSeq" id="WP_133765321.1">
    <property type="nucleotide sequence ID" value="NZ_BAAARP010000001.1"/>
</dbReference>
<name>A0A4R7FS25_9MICO</name>
<evidence type="ECO:0000313" key="2">
    <source>
        <dbReference type="Proteomes" id="UP000295344"/>
    </source>
</evidence>
<dbReference type="EMBL" id="SOAM01000001">
    <property type="protein sequence ID" value="TDS80623.1"/>
    <property type="molecule type" value="Genomic_DNA"/>
</dbReference>
<proteinExistence type="predicted"/>